<accession>A0ABQ9Y9S7</accession>
<organism evidence="1 2">
    <name type="scientific">Blattamonas nauphoetae</name>
    <dbReference type="NCBI Taxonomy" id="2049346"/>
    <lineage>
        <taxon>Eukaryota</taxon>
        <taxon>Metamonada</taxon>
        <taxon>Preaxostyla</taxon>
        <taxon>Oxymonadida</taxon>
        <taxon>Blattamonas</taxon>
    </lineage>
</organism>
<sequence length="79" mass="9249">MRLIEEENINEVNSELVTRIVEILLVSLRSYSVAEDPVSDESLMSLSLEELEDELEIARLEYLSALRRWVVRKLPSLFR</sequence>
<name>A0ABQ9Y9S7_9EUKA</name>
<evidence type="ECO:0000313" key="1">
    <source>
        <dbReference type="EMBL" id="KAK2960507.1"/>
    </source>
</evidence>
<gene>
    <name evidence="1" type="ORF">BLNAU_4405</name>
</gene>
<dbReference type="EMBL" id="JARBJD010000022">
    <property type="protein sequence ID" value="KAK2960507.1"/>
    <property type="molecule type" value="Genomic_DNA"/>
</dbReference>
<evidence type="ECO:0000313" key="2">
    <source>
        <dbReference type="Proteomes" id="UP001281761"/>
    </source>
</evidence>
<reference evidence="1 2" key="1">
    <citation type="journal article" date="2022" name="bioRxiv">
        <title>Genomics of Preaxostyla Flagellates Illuminates Evolutionary Transitions and the Path Towards Mitochondrial Loss.</title>
        <authorList>
            <person name="Novak L.V.F."/>
            <person name="Treitli S.C."/>
            <person name="Pyrih J."/>
            <person name="Halakuc P."/>
            <person name="Pipaliya S.V."/>
            <person name="Vacek V."/>
            <person name="Brzon O."/>
            <person name="Soukal P."/>
            <person name="Eme L."/>
            <person name="Dacks J.B."/>
            <person name="Karnkowska A."/>
            <person name="Elias M."/>
            <person name="Hampl V."/>
        </authorList>
    </citation>
    <scope>NUCLEOTIDE SEQUENCE [LARGE SCALE GENOMIC DNA]</scope>
    <source>
        <strain evidence="1">NAU3</strain>
        <tissue evidence="1">Gut</tissue>
    </source>
</reference>
<keyword evidence="2" id="KW-1185">Reference proteome</keyword>
<dbReference type="Proteomes" id="UP001281761">
    <property type="component" value="Unassembled WGS sequence"/>
</dbReference>
<comment type="caution">
    <text evidence="1">The sequence shown here is derived from an EMBL/GenBank/DDBJ whole genome shotgun (WGS) entry which is preliminary data.</text>
</comment>
<proteinExistence type="predicted"/>
<protein>
    <submittedName>
        <fullName evidence="1">Uncharacterized protein</fullName>
    </submittedName>
</protein>